<dbReference type="InterPro" id="IPR038765">
    <property type="entry name" value="Papain-like_cys_pep_sf"/>
</dbReference>
<dbReference type="GO" id="GO:0006508">
    <property type="term" value="P:proteolysis"/>
    <property type="evidence" value="ECO:0007669"/>
    <property type="project" value="UniProtKB-KW"/>
</dbReference>
<evidence type="ECO:0000256" key="1">
    <source>
        <dbReference type="ARBA" id="ARBA00007074"/>
    </source>
</evidence>
<feature type="compositionally biased region" description="Basic residues" evidence="5">
    <location>
        <begin position="67"/>
        <end position="78"/>
    </location>
</feature>
<feature type="domain" description="NlpC/P60" evidence="7">
    <location>
        <begin position="153"/>
        <end position="278"/>
    </location>
</feature>
<protein>
    <recommendedName>
        <fullName evidence="7">NlpC/P60 domain-containing protein</fullName>
    </recommendedName>
</protein>
<accession>A0AA37Q0V5</accession>
<keyword evidence="9" id="KW-1185">Reference proteome</keyword>
<feature type="region of interest" description="Disordered" evidence="5">
    <location>
        <begin position="51"/>
        <end position="86"/>
    </location>
</feature>
<sequence length="289" mass="30513">MRPPSAPSRALHVLTRLLGAAALGLAFVAGDAVLAPAAHAAPSVATWSLTANPRTKRAAKSTERKPSAKRSSKARTTRRAGDVLRRKPVTRRVTRAARVATRATAPELAPVPTFVLPDLSALLGEAPATATATVASAEPTTSRPFASISRSATALLDAMVSRARSQLGTRYVLGGATPGRSLDCSSFARYAMEALGIALPRTAAQQAQVGTPIPRDRNALRPGDLLTFGTRRTVDHVGIYLGEGRFIHASVKSGRVIETTIERNGLLFRKWQGARRLIASDDTTSVRGG</sequence>
<comment type="caution">
    <text evidence="8">The sequence shown here is derived from an EMBL/GenBank/DDBJ whole genome shotgun (WGS) entry which is preliminary data.</text>
</comment>
<dbReference type="AlphaFoldDB" id="A0AA37Q0V5"/>
<dbReference type="Pfam" id="PF00877">
    <property type="entry name" value="NLPC_P60"/>
    <property type="match status" value="1"/>
</dbReference>
<dbReference type="Proteomes" id="UP001161325">
    <property type="component" value="Unassembled WGS sequence"/>
</dbReference>
<evidence type="ECO:0000256" key="5">
    <source>
        <dbReference type="SAM" id="MobiDB-lite"/>
    </source>
</evidence>
<dbReference type="InterPro" id="IPR000064">
    <property type="entry name" value="NLP_P60_dom"/>
</dbReference>
<dbReference type="PANTHER" id="PTHR47053">
    <property type="entry name" value="MUREIN DD-ENDOPEPTIDASE MEPH-RELATED"/>
    <property type="match status" value="1"/>
</dbReference>
<feature type="chain" id="PRO_5041387003" description="NlpC/P60 domain-containing protein" evidence="6">
    <location>
        <begin position="41"/>
        <end position="289"/>
    </location>
</feature>
<keyword evidence="4" id="KW-0788">Thiol protease</keyword>
<keyword evidence="3" id="KW-0378">Hydrolase</keyword>
<keyword evidence="6" id="KW-0732">Signal</keyword>
<dbReference type="PANTHER" id="PTHR47053:SF1">
    <property type="entry name" value="MUREIN DD-ENDOPEPTIDASE MEPH-RELATED"/>
    <property type="match status" value="1"/>
</dbReference>
<dbReference type="Gene3D" id="3.90.1720.10">
    <property type="entry name" value="endopeptidase domain like (from Nostoc punctiforme)"/>
    <property type="match status" value="1"/>
</dbReference>
<evidence type="ECO:0000256" key="2">
    <source>
        <dbReference type="ARBA" id="ARBA00022670"/>
    </source>
</evidence>
<proteinExistence type="inferred from homology"/>
<dbReference type="InterPro" id="IPR051202">
    <property type="entry name" value="Peptidase_C40"/>
</dbReference>
<organism evidence="8 9">
    <name type="scientific">Roseisolibacter agri</name>
    <dbReference type="NCBI Taxonomy" id="2014610"/>
    <lineage>
        <taxon>Bacteria</taxon>
        <taxon>Pseudomonadati</taxon>
        <taxon>Gemmatimonadota</taxon>
        <taxon>Gemmatimonadia</taxon>
        <taxon>Gemmatimonadales</taxon>
        <taxon>Gemmatimonadaceae</taxon>
        <taxon>Roseisolibacter</taxon>
    </lineage>
</organism>
<evidence type="ECO:0000256" key="3">
    <source>
        <dbReference type="ARBA" id="ARBA00022801"/>
    </source>
</evidence>
<evidence type="ECO:0000256" key="4">
    <source>
        <dbReference type="ARBA" id="ARBA00022807"/>
    </source>
</evidence>
<feature type="signal peptide" evidence="6">
    <location>
        <begin position="1"/>
        <end position="40"/>
    </location>
</feature>
<evidence type="ECO:0000256" key="6">
    <source>
        <dbReference type="SAM" id="SignalP"/>
    </source>
</evidence>
<evidence type="ECO:0000259" key="7">
    <source>
        <dbReference type="PROSITE" id="PS51935"/>
    </source>
</evidence>
<gene>
    <name evidence="8" type="ORF">rosag_08370</name>
</gene>
<comment type="similarity">
    <text evidence="1">Belongs to the peptidase C40 family.</text>
</comment>
<reference evidence="8" key="1">
    <citation type="submission" date="2022-08" db="EMBL/GenBank/DDBJ databases">
        <title>Draft genome sequencing of Roseisolibacter agri AW1220.</title>
        <authorList>
            <person name="Tobiishi Y."/>
            <person name="Tonouchi A."/>
        </authorList>
    </citation>
    <scope>NUCLEOTIDE SEQUENCE</scope>
    <source>
        <strain evidence="8">AW1220</strain>
    </source>
</reference>
<dbReference type="GO" id="GO:0008234">
    <property type="term" value="F:cysteine-type peptidase activity"/>
    <property type="evidence" value="ECO:0007669"/>
    <property type="project" value="UniProtKB-KW"/>
</dbReference>
<dbReference type="PROSITE" id="PS51935">
    <property type="entry name" value="NLPC_P60"/>
    <property type="match status" value="1"/>
</dbReference>
<dbReference type="EMBL" id="BRXS01000001">
    <property type="protein sequence ID" value="GLC24324.1"/>
    <property type="molecule type" value="Genomic_DNA"/>
</dbReference>
<evidence type="ECO:0000313" key="9">
    <source>
        <dbReference type="Proteomes" id="UP001161325"/>
    </source>
</evidence>
<dbReference type="RefSeq" id="WP_284348775.1">
    <property type="nucleotide sequence ID" value="NZ_BRXS01000001.1"/>
</dbReference>
<keyword evidence="2" id="KW-0645">Protease</keyword>
<name>A0AA37Q0V5_9BACT</name>
<evidence type="ECO:0000313" key="8">
    <source>
        <dbReference type="EMBL" id="GLC24324.1"/>
    </source>
</evidence>
<dbReference type="SUPFAM" id="SSF54001">
    <property type="entry name" value="Cysteine proteinases"/>
    <property type="match status" value="1"/>
</dbReference>